<evidence type="ECO:0000256" key="1">
    <source>
        <dbReference type="ARBA" id="ARBA00009108"/>
    </source>
</evidence>
<keyword evidence="2" id="KW-0175">Coiled coil</keyword>
<protein>
    <submittedName>
        <fullName evidence="3">YlxX protein</fullName>
    </submittedName>
</protein>
<keyword evidence="4" id="KW-1185">Reference proteome</keyword>
<gene>
    <name evidence="3" type="ORF">JCM21714_687</name>
</gene>
<evidence type="ECO:0000313" key="3">
    <source>
        <dbReference type="EMBL" id="GAE91732.1"/>
    </source>
</evidence>
<dbReference type="InterPro" id="IPR010273">
    <property type="entry name" value="DUF881"/>
</dbReference>
<comment type="similarity">
    <text evidence="1">Belongs to the UPF0749 family.</text>
</comment>
<proteinExistence type="inferred from homology"/>
<comment type="caution">
    <text evidence="3">The sequence shown here is derived from an EMBL/GenBank/DDBJ whole genome shotgun (WGS) entry which is preliminary data.</text>
</comment>
<dbReference type="Proteomes" id="UP000019102">
    <property type="component" value="Unassembled WGS sequence"/>
</dbReference>
<organism evidence="3 4">
    <name type="scientific">Gracilibacillus boraciitolerans JCM 21714</name>
    <dbReference type="NCBI Taxonomy" id="1298598"/>
    <lineage>
        <taxon>Bacteria</taxon>
        <taxon>Bacillati</taxon>
        <taxon>Bacillota</taxon>
        <taxon>Bacilli</taxon>
        <taxon>Bacillales</taxon>
        <taxon>Bacillaceae</taxon>
        <taxon>Gracilibacillus</taxon>
    </lineage>
</organism>
<dbReference type="Pfam" id="PF05949">
    <property type="entry name" value="DUF881"/>
    <property type="match status" value="1"/>
</dbReference>
<name>W4VEU7_9BACI</name>
<evidence type="ECO:0000256" key="2">
    <source>
        <dbReference type="SAM" id="Coils"/>
    </source>
</evidence>
<dbReference type="PANTHER" id="PTHR37313">
    <property type="entry name" value="UPF0749 PROTEIN RV1825"/>
    <property type="match status" value="1"/>
</dbReference>
<reference evidence="3 4" key="1">
    <citation type="journal article" date="2014" name="Genome Announc.">
        <title>Draft Genome Sequence of the Boron-Tolerant and Moderately Halotolerant Bacterium Gracilibacillus boraciitolerans JCM 21714T.</title>
        <authorList>
            <person name="Ahmed I."/>
            <person name="Oshima K."/>
            <person name="Suda W."/>
            <person name="Kitamura K."/>
            <person name="Iida T."/>
            <person name="Ohmori Y."/>
            <person name="Fujiwara T."/>
            <person name="Hattori M."/>
            <person name="Ohkuma M."/>
        </authorList>
    </citation>
    <scope>NUCLEOTIDE SEQUENCE [LARGE SCALE GENOMIC DNA]</scope>
    <source>
        <strain evidence="3 4">JCM 21714</strain>
    </source>
</reference>
<sequence length="231" mass="26272">MIGLVCLLIGFMVATLFNTNKQPDSRDTRDTWEIRTALQEEQKVQQNLYQEIAEAEKTLIEYQEQTEHQQIISLKESIQELREKAGLTEIVGKGMIITIEPIFLNEELQEYPSINAELLQLFINELNASGANEIAIGNQRIINISPIRDVNGKVYVNNSSIGNLPTDIHIITKDIEKFRDYIEVSEINDYFALENVTISIREQEKVVLPKYDGAINLQEVHVGDIPEVGES</sequence>
<feature type="coiled-coil region" evidence="2">
    <location>
        <begin position="38"/>
        <end position="65"/>
    </location>
</feature>
<dbReference type="EMBL" id="BAVS01000001">
    <property type="protein sequence ID" value="GAE91732.1"/>
    <property type="molecule type" value="Genomic_DNA"/>
</dbReference>
<dbReference type="Gene3D" id="3.30.70.1880">
    <property type="entry name" value="Protein of unknown function DUF881"/>
    <property type="match status" value="1"/>
</dbReference>
<dbReference type="eggNOG" id="COG3879">
    <property type="taxonomic scope" value="Bacteria"/>
</dbReference>
<dbReference type="STRING" id="1298598.JCM21714_687"/>
<dbReference type="PANTHER" id="PTHR37313:SF2">
    <property type="entry name" value="UPF0749 PROTEIN YLXX"/>
    <property type="match status" value="1"/>
</dbReference>
<accession>W4VEU7</accession>
<evidence type="ECO:0000313" key="4">
    <source>
        <dbReference type="Proteomes" id="UP000019102"/>
    </source>
</evidence>
<dbReference type="AlphaFoldDB" id="W4VEU7"/>